<dbReference type="NCBIfam" id="TIGR01611">
    <property type="entry name" value="tail_tube"/>
    <property type="match status" value="1"/>
</dbReference>
<dbReference type="Pfam" id="PF04985">
    <property type="entry name" value="Phage_tube"/>
    <property type="match status" value="1"/>
</dbReference>
<organism evidence="1 2">
    <name type="scientific">Edaphosphingomonas laterariae</name>
    <dbReference type="NCBI Taxonomy" id="861865"/>
    <lineage>
        <taxon>Bacteria</taxon>
        <taxon>Pseudomonadati</taxon>
        <taxon>Pseudomonadota</taxon>
        <taxon>Alphaproteobacteria</taxon>
        <taxon>Sphingomonadales</taxon>
        <taxon>Rhizorhabdaceae</taxon>
        <taxon>Edaphosphingomonas</taxon>
    </lineage>
</organism>
<accession>A0A239CK54</accession>
<dbReference type="Proteomes" id="UP000198281">
    <property type="component" value="Unassembled WGS sequence"/>
</dbReference>
<dbReference type="RefSeq" id="WP_089218252.1">
    <property type="nucleotide sequence ID" value="NZ_FZOS01000002.1"/>
</dbReference>
<dbReference type="InterPro" id="IPR006498">
    <property type="entry name" value="Tail_tube"/>
</dbReference>
<keyword evidence="2" id="KW-1185">Reference proteome</keyword>
<proteinExistence type="predicted"/>
<protein>
    <recommendedName>
        <fullName evidence="3">Phage major tail tube protein</fullName>
    </recommendedName>
</protein>
<dbReference type="EMBL" id="FZOS01000002">
    <property type="protein sequence ID" value="SNS20626.1"/>
    <property type="molecule type" value="Genomic_DNA"/>
</dbReference>
<sequence length="168" mass="18343">MLPRILKDMATFNDAQSYLGQANAIVLPKLVRKLEEYRGAGMDSAVKIDMGGEPMEVEHTYGGPIRQIFGQYGLMTIAGVGLRFVGAYQNDETGAYDAIEVIVRGRHEEIDPGEAKVGEPGEFKVKSALAYYKLVWNGATVIEIDPINMKLIVDGVDRLAARRAALGV</sequence>
<name>A0A239CK54_9SPHN</name>
<dbReference type="OrthoDB" id="3078668at2"/>
<evidence type="ECO:0000313" key="2">
    <source>
        <dbReference type="Proteomes" id="UP000198281"/>
    </source>
</evidence>
<gene>
    <name evidence="1" type="ORF">SAMN06295912_102262</name>
</gene>
<dbReference type="AlphaFoldDB" id="A0A239CK54"/>
<reference evidence="2" key="1">
    <citation type="submission" date="2017-06" db="EMBL/GenBank/DDBJ databases">
        <authorList>
            <person name="Varghese N."/>
            <person name="Submissions S."/>
        </authorList>
    </citation>
    <scope>NUCLEOTIDE SEQUENCE [LARGE SCALE GENOMIC DNA]</scope>
    <source>
        <strain evidence="2">LNB2</strain>
    </source>
</reference>
<evidence type="ECO:0000313" key="1">
    <source>
        <dbReference type="EMBL" id="SNS20626.1"/>
    </source>
</evidence>
<evidence type="ECO:0008006" key="3">
    <source>
        <dbReference type="Google" id="ProtNLM"/>
    </source>
</evidence>